<proteinExistence type="predicted"/>
<organism evidence="1">
    <name type="scientific">Arundo donax</name>
    <name type="common">Giant reed</name>
    <name type="synonym">Donax arundinaceus</name>
    <dbReference type="NCBI Taxonomy" id="35708"/>
    <lineage>
        <taxon>Eukaryota</taxon>
        <taxon>Viridiplantae</taxon>
        <taxon>Streptophyta</taxon>
        <taxon>Embryophyta</taxon>
        <taxon>Tracheophyta</taxon>
        <taxon>Spermatophyta</taxon>
        <taxon>Magnoliopsida</taxon>
        <taxon>Liliopsida</taxon>
        <taxon>Poales</taxon>
        <taxon>Poaceae</taxon>
        <taxon>PACMAD clade</taxon>
        <taxon>Arundinoideae</taxon>
        <taxon>Arundineae</taxon>
        <taxon>Arundo</taxon>
    </lineage>
</organism>
<reference evidence="1" key="2">
    <citation type="journal article" date="2015" name="Data Brief">
        <title>Shoot transcriptome of the giant reed, Arundo donax.</title>
        <authorList>
            <person name="Barrero R.A."/>
            <person name="Guerrero F.D."/>
            <person name="Moolhuijzen P."/>
            <person name="Goolsby J.A."/>
            <person name="Tidwell J."/>
            <person name="Bellgard S.E."/>
            <person name="Bellgard M.I."/>
        </authorList>
    </citation>
    <scope>NUCLEOTIDE SEQUENCE</scope>
    <source>
        <tissue evidence="1">Shoot tissue taken approximately 20 cm above the soil surface</tissue>
    </source>
</reference>
<accession>A0A0A9EMY2</accession>
<reference evidence="1" key="1">
    <citation type="submission" date="2014-09" db="EMBL/GenBank/DDBJ databases">
        <authorList>
            <person name="Magalhaes I.L.F."/>
            <person name="Oliveira U."/>
            <person name="Santos F.R."/>
            <person name="Vidigal T.H.D.A."/>
            <person name="Brescovit A.D."/>
            <person name="Santos A.J."/>
        </authorList>
    </citation>
    <scope>NUCLEOTIDE SEQUENCE</scope>
    <source>
        <tissue evidence="1">Shoot tissue taken approximately 20 cm above the soil surface</tissue>
    </source>
</reference>
<dbReference type="EMBL" id="GBRH01200488">
    <property type="protein sequence ID" value="JAD97407.1"/>
    <property type="molecule type" value="Transcribed_RNA"/>
</dbReference>
<evidence type="ECO:0000313" key="1">
    <source>
        <dbReference type="EMBL" id="JAD97407.1"/>
    </source>
</evidence>
<sequence>MELLVTGCRRFSASPVVL</sequence>
<name>A0A0A9EMY2_ARUDO</name>
<dbReference type="AlphaFoldDB" id="A0A0A9EMY2"/>
<protein>
    <submittedName>
        <fullName evidence="1">Uncharacterized protein</fullName>
    </submittedName>
</protein>